<dbReference type="Pfam" id="PF11720">
    <property type="entry name" value="Inhibitor_I78"/>
    <property type="match status" value="1"/>
</dbReference>
<feature type="chain" id="PRO_5022165753" evidence="1">
    <location>
        <begin position="22"/>
        <end position="98"/>
    </location>
</feature>
<dbReference type="KEGG" id="sxa:FMM02_10085"/>
<dbReference type="Proteomes" id="UP000321857">
    <property type="component" value="Chromosome"/>
</dbReference>
<feature type="signal peptide" evidence="1">
    <location>
        <begin position="1"/>
        <end position="21"/>
    </location>
</feature>
<dbReference type="OrthoDB" id="8724542at2"/>
<keyword evidence="1" id="KW-0732">Signal</keyword>
<dbReference type="Gene3D" id="3.30.10.10">
    <property type="entry name" value="Trypsin Inhibitor V, subunit A"/>
    <property type="match status" value="1"/>
</dbReference>
<evidence type="ECO:0000313" key="3">
    <source>
        <dbReference type="Proteomes" id="UP000321857"/>
    </source>
</evidence>
<proteinExistence type="predicted"/>
<accession>A0A516ITP5</accession>
<protein>
    <submittedName>
        <fullName evidence="2">Peptidase inhibitor I78</fullName>
    </submittedName>
</protein>
<evidence type="ECO:0000256" key="1">
    <source>
        <dbReference type="SAM" id="SignalP"/>
    </source>
</evidence>
<keyword evidence="3" id="KW-1185">Reference proteome</keyword>
<organism evidence="2 3">
    <name type="scientific">Sphingomonas xanthus</name>
    <dbReference type="NCBI Taxonomy" id="2594473"/>
    <lineage>
        <taxon>Bacteria</taxon>
        <taxon>Pseudomonadati</taxon>
        <taxon>Pseudomonadota</taxon>
        <taxon>Alphaproteobacteria</taxon>
        <taxon>Sphingomonadales</taxon>
        <taxon>Sphingomonadaceae</taxon>
        <taxon>Sphingomonas</taxon>
    </lineage>
</organism>
<name>A0A516ITP5_9SPHN</name>
<gene>
    <name evidence="2" type="ORF">FMM02_10085</name>
</gene>
<dbReference type="InterPro" id="IPR021719">
    <property type="entry name" value="Prot_inh_I78"/>
</dbReference>
<dbReference type="AlphaFoldDB" id="A0A516ITP5"/>
<dbReference type="PROSITE" id="PS51257">
    <property type="entry name" value="PROKAR_LIPOPROTEIN"/>
    <property type="match status" value="1"/>
</dbReference>
<dbReference type="RefSeq" id="WP_147494720.1">
    <property type="nucleotide sequence ID" value="NZ_CP041659.1"/>
</dbReference>
<reference evidence="2 3" key="1">
    <citation type="submission" date="2019-07" db="EMBL/GenBank/DDBJ databases">
        <title>Sphingomonas AE3 Genome sequencing and assembly.</title>
        <authorList>
            <person name="Kim H."/>
        </authorList>
    </citation>
    <scope>NUCLEOTIDE SEQUENCE [LARGE SCALE GENOMIC DNA]</scope>
    <source>
        <strain evidence="2 3">AE3</strain>
    </source>
</reference>
<sequence length="98" mass="10329">MRILFATLSIAALAGCTVAGSDPVNGPPPPGQQCRNDQLGQFSGQTATQELGARMLAVSGARIIRWVPQGGVVTMDYRMDRLTVQLDGANRVVTARCG</sequence>
<dbReference type="EMBL" id="CP041659">
    <property type="protein sequence ID" value="QDP20272.1"/>
    <property type="molecule type" value="Genomic_DNA"/>
</dbReference>
<evidence type="ECO:0000313" key="2">
    <source>
        <dbReference type="EMBL" id="QDP20272.1"/>
    </source>
</evidence>